<dbReference type="InterPro" id="IPR051263">
    <property type="entry name" value="C-type_cytochrome_biogenesis"/>
</dbReference>
<protein>
    <submittedName>
        <fullName evidence="5">Putative c-type cytochrome biogenesis protein CcmI</fullName>
    </submittedName>
</protein>
<dbReference type="Proteomes" id="UP000184085">
    <property type="component" value="Unassembled WGS sequence"/>
</dbReference>
<dbReference type="NCBIfam" id="TIGR03142">
    <property type="entry name" value="cytochro_ccmI"/>
    <property type="match status" value="1"/>
</dbReference>
<dbReference type="RefSeq" id="WP_072706640.1">
    <property type="nucleotide sequence ID" value="NZ_FMJB01000050.1"/>
</dbReference>
<evidence type="ECO:0000256" key="1">
    <source>
        <dbReference type="ARBA" id="ARBA00004196"/>
    </source>
</evidence>
<dbReference type="SUPFAM" id="SSF48452">
    <property type="entry name" value="TPR-like"/>
    <property type="match status" value="1"/>
</dbReference>
<name>A0A1M4N1P7_9RHOB</name>
<accession>A0A1M4N1P7</accession>
<feature type="region of interest" description="Disordered" evidence="3">
    <location>
        <begin position="134"/>
        <end position="158"/>
    </location>
</feature>
<keyword evidence="6" id="KW-1185">Reference proteome</keyword>
<dbReference type="EMBL" id="FMJB01000050">
    <property type="protein sequence ID" value="SCM68007.1"/>
    <property type="molecule type" value="Genomic_DNA"/>
</dbReference>
<keyword evidence="4" id="KW-0812">Transmembrane</keyword>
<reference evidence="6" key="1">
    <citation type="submission" date="2016-09" db="EMBL/GenBank/DDBJ databases">
        <authorList>
            <person name="Wibberg D."/>
        </authorList>
    </citation>
    <scope>NUCLEOTIDE SEQUENCE [LARGE SCALE GENOMIC DNA]</scope>
</reference>
<proteinExistence type="predicted"/>
<dbReference type="PANTHER" id="PTHR47870:SF1">
    <property type="entry name" value="CYTOCHROME C-TYPE BIOGENESIS PROTEIN CCMH"/>
    <property type="match status" value="1"/>
</dbReference>
<evidence type="ECO:0000256" key="3">
    <source>
        <dbReference type="SAM" id="MobiDB-lite"/>
    </source>
</evidence>
<comment type="subcellular location">
    <subcellularLocation>
        <location evidence="1">Cell envelope</location>
    </subcellularLocation>
</comment>
<dbReference type="InterPro" id="IPR011990">
    <property type="entry name" value="TPR-like_helical_dom_sf"/>
</dbReference>
<dbReference type="GO" id="GO:0030313">
    <property type="term" value="C:cell envelope"/>
    <property type="evidence" value="ECO:0007669"/>
    <property type="project" value="UniProtKB-SubCell"/>
</dbReference>
<sequence>MTFWIITLGLAAMVAALLVLALIRGKAGAEPPAAYDLKVYRDQMAEVERDSARGVIAPEEVERLKAEIGRRILAADAKLQEQQSGAGQPKSATLAMAAIVGVFLLGGAWWMYNHYGAFGYGDLALKDRIEMAEERRADRPTQAQAEAELPPMPNPDRDPKYLELVEKLRAAVEQRPDDLQGQALLVRNEAVLGNFARAHAAQARVLEIKGDEATATDYADYADVLILAAGGYVSPEAETALKQALSRDPKNGTALYYWGLMLTQNDRPDQAFGIWRSLLRQGPDDAAWIPPIRAQIEEIAMRAGVEYTLPPVADGPMLPGPSAEDMQNAAELSDEDRQNMIRGMVANLSERLATEGGTAPEWARLINAYGVLGEQDRAAAIWAEAQGRFAERPDELAAIRAAAEQAGVAQ</sequence>
<dbReference type="PANTHER" id="PTHR47870">
    <property type="entry name" value="CYTOCHROME C-TYPE BIOGENESIS PROTEIN CCMH"/>
    <property type="match status" value="1"/>
</dbReference>
<dbReference type="InterPro" id="IPR017560">
    <property type="entry name" value="Cyt_c_biogenesis_CcmI"/>
</dbReference>
<dbReference type="GO" id="GO:0017004">
    <property type="term" value="P:cytochrome complex assembly"/>
    <property type="evidence" value="ECO:0007669"/>
    <property type="project" value="UniProtKB-KW"/>
</dbReference>
<feature type="transmembrane region" description="Helical" evidence="4">
    <location>
        <begin position="92"/>
        <end position="112"/>
    </location>
</feature>
<organism evidence="5 6">
    <name type="scientific">Donghicola eburneus</name>
    <dbReference type="NCBI Taxonomy" id="393278"/>
    <lineage>
        <taxon>Bacteria</taxon>
        <taxon>Pseudomonadati</taxon>
        <taxon>Pseudomonadota</taxon>
        <taxon>Alphaproteobacteria</taxon>
        <taxon>Rhodobacterales</taxon>
        <taxon>Roseobacteraceae</taxon>
        <taxon>Donghicola</taxon>
    </lineage>
</organism>
<dbReference type="AlphaFoldDB" id="A0A1M4N1P7"/>
<keyword evidence="2" id="KW-0201">Cytochrome c-type biogenesis</keyword>
<evidence type="ECO:0000256" key="4">
    <source>
        <dbReference type="SAM" id="Phobius"/>
    </source>
</evidence>
<keyword evidence="4" id="KW-1133">Transmembrane helix</keyword>
<gene>
    <name evidence="5" type="ORF">KARMA_2215</name>
</gene>
<evidence type="ECO:0000313" key="6">
    <source>
        <dbReference type="Proteomes" id="UP000184085"/>
    </source>
</evidence>
<evidence type="ECO:0000256" key="2">
    <source>
        <dbReference type="ARBA" id="ARBA00022748"/>
    </source>
</evidence>
<evidence type="ECO:0000313" key="5">
    <source>
        <dbReference type="EMBL" id="SCM68007.1"/>
    </source>
</evidence>
<keyword evidence="4" id="KW-0472">Membrane</keyword>
<dbReference type="Gene3D" id="1.25.40.10">
    <property type="entry name" value="Tetratricopeptide repeat domain"/>
    <property type="match status" value="1"/>
</dbReference>